<reference evidence="3 4" key="1">
    <citation type="journal article" date="2007" name="Nature">
        <title>Evolution of genes and genomes on the Drosophila phylogeny.</title>
        <authorList>
            <consortium name="Drosophila 12 Genomes Consortium"/>
            <person name="Clark A.G."/>
            <person name="Eisen M.B."/>
            <person name="Smith D.R."/>
            <person name="Bergman C.M."/>
            <person name="Oliver B."/>
            <person name="Markow T.A."/>
            <person name="Kaufman T.C."/>
            <person name="Kellis M."/>
            <person name="Gelbart W."/>
            <person name="Iyer V.N."/>
            <person name="Pollard D.A."/>
            <person name="Sackton T.B."/>
            <person name="Larracuente A.M."/>
            <person name="Singh N.D."/>
            <person name="Abad J.P."/>
            <person name="Abt D.N."/>
            <person name="Adryan B."/>
            <person name="Aguade M."/>
            <person name="Akashi H."/>
            <person name="Anderson W.W."/>
            <person name="Aquadro C.F."/>
            <person name="Ardell D.H."/>
            <person name="Arguello R."/>
            <person name="Artieri C.G."/>
            <person name="Barbash D.A."/>
            <person name="Barker D."/>
            <person name="Barsanti P."/>
            <person name="Batterham P."/>
            <person name="Batzoglou S."/>
            <person name="Begun D."/>
            <person name="Bhutkar A."/>
            <person name="Blanco E."/>
            <person name="Bosak S.A."/>
            <person name="Bradley R.K."/>
            <person name="Brand A.D."/>
            <person name="Brent M.R."/>
            <person name="Brooks A.N."/>
            <person name="Brown R.H."/>
            <person name="Butlin R.K."/>
            <person name="Caggese C."/>
            <person name="Calvi B.R."/>
            <person name="Bernardo de Carvalho A."/>
            <person name="Caspi A."/>
            <person name="Castrezana S."/>
            <person name="Celniker S.E."/>
            <person name="Chang J.L."/>
            <person name="Chapple C."/>
            <person name="Chatterji S."/>
            <person name="Chinwalla A."/>
            <person name="Civetta A."/>
            <person name="Clifton S.W."/>
            <person name="Comeron J.M."/>
            <person name="Costello J.C."/>
            <person name="Coyne J.A."/>
            <person name="Daub J."/>
            <person name="David R.G."/>
            <person name="Delcher A.L."/>
            <person name="Delehaunty K."/>
            <person name="Do C.B."/>
            <person name="Ebling H."/>
            <person name="Edwards K."/>
            <person name="Eickbush T."/>
            <person name="Evans J.D."/>
            <person name="Filipski A."/>
            <person name="Findeiss S."/>
            <person name="Freyhult E."/>
            <person name="Fulton L."/>
            <person name="Fulton R."/>
            <person name="Garcia A.C."/>
            <person name="Gardiner A."/>
            <person name="Garfield D.A."/>
            <person name="Garvin B.E."/>
            <person name="Gibson G."/>
            <person name="Gilbert D."/>
            <person name="Gnerre S."/>
            <person name="Godfrey J."/>
            <person name="Good R."/>
            <person name="Gotea V."/>
            <person name="Gravely B."/>
            <person name="Greenberg A.J."/>
            <person name="Griffiths-Jones S."/>
            <person name="Gross S."/>
            <person name="Guigo R."/>
            <person name="Gustafson E.A."/>
            <person name="Haerty W."/>
            <person name="Hahn M.W."/>
            <person name="Halligan D.L."/>
            <person name="Halpern A.L."/>
            <person name="Halter G.M."/>
            <person name="Han M.V."/>
            <person name="Heger A."/>
            <person name="Hillier L."/>
            <person name="Hinrichs A.S."/>
            <person name="Holmes I."/>
            <person name="Hoskins R.A."/>
            <person name="Hubisz M.J."/>
            <person name="Hultmark D."/>
            <person name="Huntley M.A."/>
            <person name="Jaffe D.B."/>
            <person name="Jagadeeshan S."/>
            <person name="Jeck W.R."/>
            <person name="Johnson J."/>
            <person name="Jones C.D."/>
            <person name="Jordan W.C."/>
            <person name="Karpen G.H."/>
            <person name="Kataoka E."/>
            <person name="Keightley P.D."/>
            <person name="Kheradpour P."/>
            <person name="Kirkness E.F."/>
            <person name="Koerich L.B."/>
            <person name="Kristiansen K."/>
            <person name="Kudrna D."/>
            <person name="Kulathinal R.J."/>
            <person name="Kumar S."/>
            <person name="Kwok R."/>
            <person name="Lander E."/>
            <person name="Langley C.H."/>
            <person name="Lapoint R."/>
            <person name="Lazzaro B.P."/>
            <person name="Lee S.J."/>
            <person name="Levesque L."/>
            <person name="Li R."/>
            <person name="Lin C.F."/>
            <person name="Lin M.F."/>
            <person name="Lindblad-Toh K."/>
            <person name="Llopart A."/>
            <person name="Long M."/>
            <person name="Low L."/>
            <person name="Lozovsky E."/>
            <person name="Lu J."/>
            <person name="Luo M."/>
            <person name="Machado C.A."/>
            <person name="Makalowski W."/>
            <person name="Marzo M."/>
            <person name="Matsuda M."/>
            <person name="Matzkin L."/>
            <person name="McAllister B."/>
            <person name="McBride C.S."/>
            <person name="McKernan B."/>
            <person name="McKernan K."/>
            <person name="Mendez-Lago M."/>
            <person name="Minx P."/>
            <person name="Mollenhauer M.U."/>
            <person name="Montooth K."/>
            <person name="Mount S.M."/>
            <person name="Mu X."/>
            <person name="Myers E."/>
            <person name="Negre B."/>
            <person name="Newfeld S."/>
            <person name="Nielsen R."/>
            <person name="Noor M.A."/>
            <person name="O'Grady P."/>
            <person name="Pachter L."/>
            <person name="Papaceit M."/>
            <person name="Parisi M.J."/>
            <person name="Parisi M."/>
            <person name="Parts L."/>
            <person name="Pedersen J.S."/>
            <person name="Pesole G."/>
            <person name="Phillippy A.M."/>
            <person name="Ponting C.P."/>
            <person name="Pop M."/>
            <person name="Porcelli D."/>
            <person name="Powell J.R."/>
            <person name="Prohaska S."/>
            <person name="Pruitt K."/>
            <person name="Puig M."/>
            <person name="Quesneville H."/>
            <person name="Ram K.R."/>
            <person name="Rand D."/>
            <person name="Rasmussen M.D."/>
            <person name="Reed L.K."/>
            <person name="Reenan R."/>
            <person name="Reily A."/>
            <person name="Remington K.A."/>
            <person name="Rieger T.T."/>
            <person name="Ritchie M.G."/>
            <person name="Robin C."/>
            <person name="Rogers Y.H."/>
            <person name="Rohde C."/>
            <person name="Rozas J."/>
            <person name="Rubenfield M.J."/>
            <person name="Ruiz A."/>
            <person name="Russo S."/>
            <person name="Salzberg S.L."/>
            <person name="Sanchez-Gracia A."/>
            <person name="Saranga D.J."/>
            <person name="Sato H."/>
            <person name="Schaeffer S.W."/>
            <person name="Schatz M.C."/>
            <person name="Schlenke T."/>
            <person name="Schwartz R."/>
            <person name="Segarra C."/>
            <person name="Singh R.S."/>
            <person name="Sirot L."/>
            <person name="Sirota M."/>
            <person name="Sisneros N.B."/>
            <person name="Smith C.D."/>
            <person name="Smith T.F."/>
            <person name="Spieth J."/>
            <person name="Stage D.E."/>
            <person name="Stark A."/>
            <person name="Stephan W."/>
            <person name="Strausberg R.L."/>
            <person name="Strempel S."/>
            <person name="Sturgill D."/>
            <person name="Sutton G."/>
            <person name="Sutton G.G."/>
            <person name="Tao W."/>
            <person name="Teichmann S."/>
            <person name="Tobari Y.N."/>
            <person name="Tomimura Y."/>
            <person name="Tsolas J.M."/>
            <person name="Valente V.L."/>
            <person name="Venter E."/>
            <person name="Venter J.C."/>
            <person name="Vicario S."/>
            <person name="Vieira F.G."/>
            <person name="Vilella A.J."/>
            <person name="Villasante A."/>
            <person name="Walenz B."/>
            <person name="Wang J."/>
            <person name="Wasserman M."/>
            <person name="Watts T."/>
            <person name="Wilson D."/>
            <person name="Wilson R.K."/>
            <person name="Wing R.A."/>
            <person name="Wolfner M.F."/>
            <person name="Wong A."/>
            <person name="Wong G.K."/>
            <person name="Wu C.I."/>
            <person name="Wu G."/>
            <person name="Yamamoto D."/>
            <person name="Yang H.P."/>
            <person name="Yang S.P."/>
            <person name="Yorke J.A."/>
            <person name="Yoshida K."/>
            <person name="Zdobnov E."/>
            <person name="Zhang P."/>
            <person name="Zhang Y."/>
            <person name="Zimin A.V."/>
            <person name="Baldwin J."/>
            <person name="Abdouelleil A."/>
            <person name="Abdulkadir J."/>
            <person name="Abebe A."/>
            <person name="Abera B."/>
            <person name="Abreu J."/>
            <person name="Acer S.C."/>
            <person name="Aftuck L."/>
            <person name="Alexander A."/>
            <person name="An P."/>
            <person name="Anderson E."/>
            <person name="Anderson S."/>
            <person name="Arachi H."/>
            <person name="Azer M."/>
            <person name="Bachantsang P."/>
            <person name="Barry A."/>
            <person name="Bayul T."/>
            <person name="Berlin A."/>
            <person name="Bessette D."/>
            <person name="Bloom T."/>
            <person name="Blye J."/>
            <person name="Boguslavskiy L."/>
            <person name="Bonnet C."/>
            <person name="Boukhgalter B."/>
            <person name="Bourzgui I."/>
            <person name="Brown A."/>
            <person name="Cahill P."/>
            <person name="Channer S."/>
            <person name="Cheshatsang Y."/>
            <person name="Chuda L."/>
            <person name="Citroen M."/>
            <person name="Collymore A."/>
            <person name="Cooke P."/>
            <person name="Costello M."/>
            <person name="D'Aco K."/>
            <person name="Daza R."/>
            <person name="De Haan G."/>
            <person name="DeGray S."/>
            <person name="DeMaso C."/>
            <person name="Dhargay N."/>
            <person name="Dooley K."/>
            <person name="Dooley E."/>
            <person name="Doricent M."/>
            <person name="Dorje P."/>
            <person name="Dorjee K."/>
            <person name="Dupes A."/>
            <person name="Elong R."/>
            <person name="Falk J."/>
            <person name="Farina A."/>
            <person name="Faro S."/>
            <person name="Ferguson D."/>
            <person name="Fisher S."/>
            <person name="Foley C.D."/>
            <person name="Franke A."/>
            <person name="Friedrich D."/>
            <person name="Gadbois L."/>
            <person name="Gearin G."/>
            <person name="Gearin C.R."/>
            <person name="Giannoukos G."/>
            <person name="Goode T."/>
            <person name="Graham J."/>
            <person name="Grandbois E."/>
            <person name="Grewal S."/>
            <person name="Gyaltsen K."/>
            <person name="Hafez N."/>
            <person name="Hagos B."/>
            <person name="Hall J."/>
            <person name="Henson C."/>
            <person name="Hollinger A."/>
            <person name="Honan T."/>
            <person name="Huard M.D."/>
            <person name="Hughes L."/>
            <person name="Hurhula B."/>
            <person name="Husby M.E."/>
            <person name="Kamat A."/>
            <person name="Kanga B."/>
            <person name="Kashin S."/>
            <person name="Khazanovich D."/>
            <person name="Kisner P."/>
            <person name="Lance K."/>
            <person name="Lara M."/>
            <person name="Lee W."/>
            <person name="Lennon N."/>
            <person name="Letendre F."/>
            <person name="LeVine R."/>
            <person name="Lipovsky A."/>
            <person name="Liu X."/>
            <person name="Liu J."/>
            <person name="Liu S."/>
            <person name="Lokyitsang T."/>
            <person name="Lokyitsang Y."/>
            <person name="Lubonja R."/>
            <person name="Lui A."/>
            <person name="MacDonald P."/>
            <person name="Magnisalis V."/>
            <person name="Maru K."/>
            <person name="Matthews C."/>
            <person name="McCusker W."/>
            <person name="McDonough S."/>
            <person name="Mehta T."/>
            <person name="Meldrim J."/>
            <person name="Meneus L."/>
            <person name="Mihai O."/>
            <person name="Mihalev A."/>
            <person name="Mihova T."/>
            <person name="Mittelman R."/>
            <person name="Mlenga V."/>
            <person name="Montmayeur A."/>
            <person name="Mulrain L."/>
            <person name="Navidi A."/>
            <person name="Naylor J."/>
            <person name="Negash T."/>
            <person name="Nguyen T."/>
            <person name="Nguyen N."/>
            <person name="Nicol R."/>
            <person name="Norbu C."/>
            <person name="Norbu N."/>
            <person name="Novod N."/>
            <person name="O'Neill B."/>
            <person name="Osman S."/>
            <person name="Markiewicz E."/>
            <person name="Oyono O.L."/>
            <person name="Patti C."/>
            <person name="Phunkhang P."/>
            <person name="Pierre F."/>
            <person name="Priest M."/>
            <person name="Raghuraman S."/>
            <person name="Rege F."/>
            <person name="Reyes R."/>
            <person name="Rise C."/>
            <person name="Rogov P."/>
            <person name="Ross K."/>
            <person name="Ryan E."/>
            <person name="Settipalli S."/>
            <person name="Shea T."/>
            <person name="Sherpa N."/>
            <person name="Shi L."/>
            <person name="Shih D."/>
            <person name="Sparrow T."/>
            <person name="Spaulding J."/>
            <person name="Stalker J."/>
            <person name="Stange-Thomann N."/>
            <person name="Stavropoulos S."/>
            <person name="Stone C."/>
            <person name="Strader C."/>
            <person name="Tesfaye S."/>
            <person name="Thomson T."/>
            <person name="Thoulutsang Y."/>
            <person name="Thoulutsang D."/>
            <person name="Topham K."/>
            <person name="Topping I."/>
            <person name="Tsamla T."/>
            <person name="Vassiliev H."/>
            <person name="Vo A."/>
            <person name="Wangchuk T."/>
            <person name="Wangdi T."/>
            <person name="Weiand M."/>
            <person name="Wilkinson J."/>
            <person name="Wilson A."/>
            <person name="Yadav S."/>
            <person name="Young G."/>
            <person name="Yu Q."/>
            <person name="Zembek L."/>
            <person name="Zhong D."/>
            <person name="Zimmer A."/>
            <person name="Zwirko Z."/>
            <person name="Jaffe D.B."/>
            <person name="Alvarez P."/>
            <person name="Brockman W."/>
            <person name="Butler J."/>
            <person name="Chin C."/>
            <person name="Gnerre S."/>
            <person name="Grabherr M."/>
            <person name="Kleber M."/>
            <person name="Mauceli E."/>
            <person name="MacCallum I."/>
        </authorList>
    </citation>
    <scope>NUCLEOTIDE SEQUENCE [LARGE SCALE GENOMIC DNA]</scope>
    <source>
        <strain evidence="4">Tai18E2 / Tucson 14021-0261.01</strain>
    </source>
</reference>
<evidence type="ECO:0000313" key="3">
    <source>
        <dbReference type="EMBL" id="KRJ98103.1"/>
    </source>
</evidence>
<feature type="compositionally biased region" description="Polar residues" evidence="1">
    <location>
        <begin position="1"/>
        <end position="10"/>
    </location>
</feature>
<keyword evidence="2" id="KW-0472">Membrane</keyword>
<evidence type="ECO:0000256" key="1">
    <source>
        <dbReference type="SAM" id="MobiDB-lite"/>
    </source>
</evidence>
<keyword evidence="4" id="KW-1185">Reference proteome</keyword>
<dbReference type="AlphaFoldDB" id="A0A0R1DLB4"/>
<dbReference type="Proteomes" id="UP000002282">
    <property type="component" value="Chromosome 2L"/>
</dbReference>
<reference evidence="3 4" key="2">
    <citation type="journal article" date="2007" name="PLoS Biol.">
        <title>Principles of genome evolution in the Drosophila melanogaster species group.</title>
        <authorList>
            <person name="Ranz J.M."/>
            <person name="Maurin D."/>
            <person name="Chan Y.S."/>
            <person name="von Grotthuss M."/>
            <person name="Hillier L.W."/>
            <person name="Roote J."/>
            <person name="Ashburner M."/>
            <person name="Bergman C.M."/>
        </authorList>
    </citation>
    <scope>NUCLEOTIDE SEQUENCE [LARGE SCALE GENOMIC DNA]</scope>
    <source>
        <strain evidence="4">Tai18E2 / Tucson 14021-0261.01</strain>
    </source>
</reference>
<feature type="compositionally biased region" description="Polar residues" evidence="1">
    <location>
        <begin position="118"/>
        <end position="133"/>
    </location>
</feature>
<proteinExistence type="predicted"/>
<keyword evidence="2" id="KW-0812">Transmembrane</keyword>
<accession>A0A0R1DLB4</accession>
<evidence type="ECO:0000256" key="2">
    <source>
        <dbReference type="SAM" id="Phobius"/>
    </source>
</evidence>
<feature type="compositionally biased region" description="Basic residues" evidence="1">
    <location>
        <begin position="33"/>
        <end position="45"/>
    </location>
</feature>
<feature type="region of interest" description="Disordered" evidence="1">
    <location>
        <begin position="1"/>
        <end position="72"/>
    </location>
</feature>
<keyword evidence="2" id="KW-1133">Transmembrane helix</keyword>
<protein>
    <submittedName>
        <fullName evidence="3">Uncharacterized protein, isoform A</fullName>
    </submittedName>
</protein>
<feature type="compositionally biased region" description="Low complexity" evidence="1">
    <location>
        <begin position="225"/>
        <end position="236"/>
    </location>
</feature>
<dbReference type="EMBL" id="CM000157">
    <property type="protein sequence ID" value="KRJ98103.1"/>
    <property type="molecule type" value="Genomic_DNA"/>
</dbReference>
<gene>
    <name evidence="3" type="primary">Dyak\GE27532</name>
    <name evidence="3" type="synonym">GE27532</name>
    <name evidence="3" type="ORF">Dyak_GE27532</name>
</gene>
<organism evidence="3 4">
    <name type="scientific">Drosophila yakuba</name>
    <name type="common">Fruit fly</name>
    <dbReference type="NCBI Taxonomy" id="7245"/>
    <lineage>
        <taxon>Eukaryota</taxon>
        <taxon>Metazoa</taxon>
        <taxon>Ecdysozoa</taxon>
        <taxon>Arthropoda</taxon>
        <taxon>Hexapoda</taxon>
        <taxon>Insecta</taxon>
        <taxon>Pterygota</taxon>
        <taxon>Neoptera</taxon>
        <taxon>Endopterygota</taxon>
        <taxon>Diptera</taxon>
        <taxon>Brachycera</taxon>
        <taxon>Muscomorpha</taxon>
        <taxon>Ephydroidea</taxon>
        <taxon>Drosophilidae</taxon>
        <taxon>Drosophila</taxon>
        <taxon>Sophophora</taxon>
    </lineage>
</organism>
<feature type="transmembrane region" description="Helical" evidence="2">
    <location>
        <begin position="299"/>
        <end position="317"/>
    </location>
</feature>
<sequence length="335" mass="36245">MDLKTGNNSVPLVEDDSTENKGHGDQFDIVPKKSSRVSRSRKIIPRSRDESATTSRRPRSRIPHNQLHSIPRKYISPKKVDLQICSAVKDNIKENVIVPSPDEKSISESGTAPPPNGKTISEGATASLPNGKTISEGATAPLPNGKTISEGATAPLNEKSISKSGTAPPPNGETISDSISAPPPKKETIFKGVTAPPPNGKTISDCISAPPPKEKTISESGTAPSSNNKTISKSSNAPPPNGKPISESKEKFQQEADADTVYFKGLALKKLRRSRRQKPKSRFFLMLDVGDRFVTRTSSSFLVTMSIFLMFLVIWGLDFEEPILRIKEAVGDHIQ</sequence>
<feature type="region of interest" description="Disordered" evidence="1">
    <location>
        <begin position="94"/>
        <end position="253"/>
    </location>
</feature>
<name>A0A0R1DLB4_DROYA</name>
<evidence type="ECO:0000313" key="4">
    <source>
        <dbReference type="Proteomes" id="UP000002282"/>
    </source>
</evidence>